<keyword evidence="1" id="KW-1133">Transmembrane helix</keyword>
<feature type="transmembrane region" description="Helical" evidence="1">
    <location>
        <begin position="50"/>
        <end position="68"/>
    </location>
</feature>
<protein>
    <submittedName>
        <fullName evidence="3">VanZ family protein</fullName>
    </submittedName>
</protein>
<accession>A0A6C1KB65</accession>
<dbReference type="GeneID" id="95775560"/>
<proteinExistence type="predicted"/>
<dbReference type="Pfam" id="PF04892">
    <property type="entry name" value="VanZ"/>
    <property type="match status" value="1"/>
</dbReference>
<name>A0A6C1KB65_XANAU</name>
<keyword evidence="1" id="KW-0812">Transmembrane</keyword>
<comment type="caution">
    <text evidence="3">The sequence shown here is derived from an EMBL/GenBank/DDBJ whole genome shotgun (WGS) entry which is preliminary data.</text>
</comment>
<feature type="domain" description="VanZ-like" evidence="2">
    <location>
        <begin position="47"/>
        <end position="118"/>
    </location>
</feature>
<dbReference type="Proteomes" id="UP000305131">
    <property type="component" value="Unassembled WGS sequence"/>
</dbReference>
<keyword evidence="1" id="KW-0472">Membrane</keyword>
<reference evidence="3 4" key="1">
    <citation type="submission" date="2019-05" db="EMBL/GenBank/DDBJ databases">
        <authorList>
            <person name="Zhou X."/>
        </authorList>
    </citation>
    <scope>NUCLEOTIDE SEQUENCE [LARGE SCALE GENOMIC DNA]</scope>
    <source>
        <strain evidence="3 4">DSM 432</strain>
    </source>
</reference>
<gene>
    <name evidence="3" type="ORF">FBQ73_19090</name>
</gene>
<dbReference type="EMBL" id="VAUP01000037">
    <property type="protein sequence ID" value="TLX41555.1"/>
    <property type="molecule type" value="Genomic_DNA"/>
</dbReference>
<evidence type="ECO:0000256" key="1">
    <source>
        <dbReference type="SAM" id="Phobius"/>
    </source>
</evidence>
<feature type="transmembrane region" description="Helical" evidence="1">
    <location>
        <begin position="18"/>
        <end position="38"/>
    </location>
</feature>
<organism evidence="3 4">
    <name type="scientific">Xanthobacter autotrophicus</name>
    <dbReference type="NCBI Taxonomy" id="280"/>
    <lineage>
        <taxon>Bacteria</taxon>
        <taxon>Pseudomonadati</taxon>
        <taxon>Pseudomonadota</taxon>
        <taxon>Alphaproteobacteria</taxon>
        <taxon>Hyphomicrobiales</taxon>
        <taxon>Xanthobacteraceae</taxon>
        <taxon>Xanthobacter</taxon>
    </lineage>
</organism>
<dbReference type="AlphaFoldDB" id="A0A6C1KB65"/>
<evidence type="ECO:0000313" key="4">
    <source>
        <dbReference type="Proteomes" id="UP000305131"/>
    </source>
</evidence>
<dbReference type="RefSeq" id="WP_138401065.1">
    <property type="nucleotide sequence ID" value="NZ_JBAFVI010000006.1"/>
</dbReference>
<sequence length="133" mass="14105">MTTAAPALRTLLRHRNRLLTGLAGLLWLVIVILSLLPGSERPHTGYSGNLEHFIAYLGTAAVTAFAFPAASLFRLALPFCLASGLFELAQIAIPGRSPGVDNWMASSLGALAGIIAVRTVARPLLMRCLGRTP</sequence>
<dbReference type="OrthoDB" id="8452633at2"/>
<evidence type="ECO:0000259" key="2">
    <source>
        <dbReference type="Pfam" id="PF04892"/>
    </source>
</evidence>
<dbReference type="InterPro" id="IPR006976">
    <property type="entry name" value="VanZ-like"/>
</dbReference>
<evidence type="ECO:0000313" key="3">
    <source>
        <dbReference type="EMBL" id="TLX41555.1"/>
    </source>
</evidence>